<name>A0A1Y1IEG9_KLENI</name>
<evidence type="ECO:0000256" key="6">
    <source>
        <dbReference type="ARBA" id="ARBA00022991"/>
    </source>
</evidence>
<dbReference type="OrthoDB" id="423598at2759"/>
<dbReference type="GO" id="GO:0080183">
    <property type="term" value="P:response to photooxidative stress"/>
    <property type="evidence" value="ECO:0007669"/>
    <property type="project" value="UniProtKB-ARBA"/>
</dbReference>
<keyword evidence="6 8" id="KW-0157">Chromophore</keyword>
<keyword evidence="8" id="KW-0603">Photosystem I</keyword>
<keyword evidence="8" id="KW-0604">Photosystem II</keyword>
<feature type="binding site" evidence="7">
    <location>
        <position position="211"/>
    </location>
    <ligand>
        <name>chlorophyll a</name>
        <dbReference type="ChEBI" id="CHEBI:58416"/>
        <label>1</label>
    </ligand>
</feature>
<dbReference type="InterPro" id="IPR001344">
    <property type="entry name" value="Chloro_AB-bd_pln"/>
</dbReference>
<dbReference type="STRING" id="105231.A0A1Y1IEG9"/>
<evidence type="ECO:0000256" key="1">
    <source>
        <dbReference type="ARBA" id="ARBA00004334"/>
    </source>
</evidence>
<evidence type="ECO:0000313" key="10">
    <source>
        <dbReference type="Proteomes" id="UP000054558"/>
    </source>
</evidence>
<dbReference type="GO" id="GO:0016168">
    <property type="term" value="F:chlorophyll binding"/>
    <property type="evidence" value="ECO:0007669"/>
    <property type="project" value="UniProtKB-KW"/>
</dbReference>
<dbReference type="OMA" id="DYTPGDY"/>
<evidence type="ECO:0000256" key="5">
    <source>
        <dbReference type="ARBA" id="ARBA00022640"/>
    </source>
</evidence>
<dbReference type="EMBL" id="DF237427">
    <property type="protein sequence ID" value="GAQ89003.1"/>
    <property type="molecule type" value="Genomic_DNA"/>
</dbReference>
<dbReference type="GO" id="GO:0009535">
    <property type="term" value="C:chloroplast thylakoid membrane"/>
    <property type="evidence" value="ECO:0007669"/>
    <property type="project" value="UniProtKB-SubCell"/>
</dbReference>
<gene>
    <name evidence="9" type="ORF">KFL_004780030</name>
</gene>
<sequence>MASSALASVARLSGASLFTASRTAAPSSRTFAPIRAVADDPAAPDATVTPPDVLKYAKDLPGVTLPFPNIFDPATLLARAASSARPIKELKRWRESEIVHGRVAMLATLGFIVGEQVEDFPARFFPHVTGPAIYHFQQVENEGAIFWEPLIFAIALAESYRVGLGWATPDSTNFNTLREDYEPGNLGFDPLGLLPTDPAAKKDMQSKELNNGRLAMIAIAGFVAQELVSGQGIFEHLFKRLGLD</sequence>
<organism evidence="9 10">
    <name type="scientific">Klebsormidium nitens</name>
    <name type="common">Green alga</name>
    <name type="synonym">Ulothrix nitens</name>
    <dbReference type="NCBI Taxonomy" id="105231"/>
    <lineage>
        <taxon>Eukaryota</taxon>
        <taxon>Viridiplantae</taxon>
        <taxon>Streptophyta</taxon>
        <taxon>Klebsormidiophyceae</taxon>
        <taxon>Klebsormidiales</taxon>
        <taxon>Klebsormidiaceae</taxon>
        <taxon>Klebsormidium</taxon>
    </lineage>
</organism>
<keyword evidence="8" id="KW-0793">Thylakoid</keyword>
<comment type="similarity">
    <text evidence="8">Belongs to the light-harvesting chlorophyll a/b-binding (LHC) protein family.</text>
</comment>
<dbReference type="Gene3D" id="1.10.3460.10">
    <property type="entry name" value="Chlorophyll a/b binding protein domain"/>
    <property type="match status" value="1"/>
</dbReference>
<evidence type="ECO:0000256" key="3">
    <source>
        <dbReference type="ARBA" id="ARBA00022528"/>
    </source>
</evidence>
<dbReference type="Proteomes" id="UP000054558">
    <property type="component" value="Unassembled WGS sequence"/>
</dbReference>
<accession>A0A1Y1IEG9</accession>
<keyword evidence="4 8" id="KW-0602">Photosynthesis</keyword>
<keyword evidence="2 7" id="KW-0148">Chlorophyll</keyword>
<feature type="binding site" description="axial binding residue" evidence="7">
    <location>
        <position position="102"/>
    </location>
    <ligand>
        <name>chlorophyll a</name>
        <dbReference type="ChEBI" id="CHEBI:58416"/>
        <label>1</label>
    </ligand>
    <ligandPart>
        <name>Mg</name>
        <dbReference type="ChEBI" id="CHEBI:25107"/>
    </ligandPart>
</feature>
<evidence type="ECO:0000313" key="9">
    <source>
        <dbReference type="EMBL" id="GAQ89003.1"/>
    </source>
</evidence>
<dbReference type="GO" id="GO:0009523">
    <property type="term" value="C:photosystem II"/>
    <property type="evidence" value="ECO:0007669"/>
    <property type="project" value="UniProtKB-KW"/>
</dbReference>
<feature type="binding site" evidence="7">
    <location>
        <position position="208"/>
    </location>
    <ligand>
        <name>chlorophyll a</name>
        <dbReference type="ChEBI" id="CHEBI:58416"/>
        <label>1</label>
    </ligand>
</feature>
<evidence type="ECO:0000256" key="7">
    <source>
        <dbReference type="PIRSR" id="PIRSR601344-1"/>
    </source>
</evidence>
<keyword evidence="3 8" id="KW-0150">Chloroplast</keyword>
<feature type="binding site" evidence="7">
    <location>
        <position position="207"/>
    </location>
    <ligand>
        <name>chlorophyll a</name>
        <dbReference type="ChEBI" id="CHEBI:58416"/>
        <label>1</label>
    </ligand>
</feature>
<evidence type="ECO:0000256" key="2">
    <source>
        <dbReference type="ARBA" id="ARBA00022494"/>
    </source>
</evidence>
<keyword evidence="5 8" id="KW-0934">Plastid</keyword>
<comment type="subcellular location">
    <subcellularLocation>
        <location evidence="1 8">Plastid</location>
        <location evidence="1 8">Chloroplast thylakoid membrane</location>
    </subcellularLocation>
</comment>
<dbReference type="AlphaFoldDB" id="A0A1Y1IEG9"/>
<feature type="binding site" evidence="7">
    <location>
        <position position="225"/>
    </location>
    <ligand>
        <name>chlorophyll a</name>
        <dbReference type="ChEBI" id="CHEBI:58416"/>
        <label>1</label>
    </ligand>
</feature>
<dbReference type="GO" id="GO:0009416">
    <property type="term" value="P:response to light stimulus"/>
    <property type="evidence" value="ECO:0000318"/>
    <property type="project" value="GO_Central"/>
</dbReference>
<protein>
    <recommendedName>
        <fullName evidence="8">Chlorophyll a-b binding protein, chloroplastic</fullName>
    </recommendedName>
</protein>
<feature type="binding site" evidence="7">
    <location>
        <position position="100"/>
    </location>
    <ligand>
        <name>chlorophyll a</name>
        <dbReference type="ChEBI" id="CHEBI:58416"/>
        <label>1</label>
    </ligand>
</feature>
<dbReference type="GO" id="GO:0009522">
    <property type="term" value="C:photosystem I"/>
    <property type="evidence" value="ECO:0007669"/>
    <property type="project" value="UniProtKB-KW"/>
</dbReference>
<feature type="binding site" evidence="7">
    <location>
        <position position="97"/>
    </location>
    <ligand>
        <name>chlorophyll a</name>
        <dbReference type="ChEBI" id="CHEBI:58416"/>
        <label>1</label>
    </ligand>
</feature>
<dbReference type="FunFam" id="1.10.3460.10:FF:000012">
    <property type="entry name" value="Fucoxanthin chlorophyll a/c protein, LI818 clade"/>
    <property type="match status" value="1"/>
</dbReference>
<dbReference type="GO" id="GO:0009644">
    <property type="term" value="P:response to high light intensity"/>
    <property type="evidence" value="ECO:0007669"/>
    <property type="project" value="UniProtKB-ARBA"/>
</dbReference>
<reference evidence="9 10" key="1">
    <citation type="journal article" date="2014" name="Nat. Commun.">
        <title>Klebsormidium flaccidum genome reveals primary factors for plant terrestrial adaptation.</title>
        <authorList>
            <person name="Hori K."/>
            <person name="Maruyama F."/>
            <person name="Fujisawa T."/>
            <person name="Togashi T."/>
            <person name="Yamamoto N."/>
            <person name="Seo M."/>
            <person name="Sato S."/>
            <person name="Yamada T."/>
            <person name="Mori H."/>
            <person name="Tajima N."/>
            <person name="Moriyama T."/>
            <person name="Ikeuchi M."/>
            <person name="Watanabe M."/>
            <person name="Wada H."/>
            <person name="Kobayashi K."/>
            <person name="Saito M."/>
            <person name="Masuda T."/>
            <person name="Sasaki-Sekimoto Y."/>
            <person name="Mashiguchi K."/>
            <person name="Awai K."/>
            <person name="Shimojima M."/>
            <person name="Masuda S."/>
            <person name="Iwai M."/>
            <person name="Nobusawa T."/>
            <person name="Narise T."/>
            <person name="Kondo S."/>
            <person name="Saito H."/>
            <person name="Sato R."/>
            <person name="Murakawa M."/>
            <person name="Ihara Y."/>
            <person name="Oshima-Yamada Y."/>
            <person name="Ohtaka K."/>
            <person name="Satoh M."/>
            <person name="Sonobe K."/>
            <person name="Ishii M."/>
            <person name="Ohtani R."/>
            <person name="Kanamori-Sato M."/>
            <person name="Honoki R."/>
            <person name="Miyazaki D."/>
            <person name="Mochizuki H."/>
            <person name="Umetsu J."/>
            <person name="Higashi K."/>
            <person name="Shibata D."/>
            <person name="Kamiya Y."/>
            <person name="Sato N."/>
            <person name="Nakamura Y."/>
            <person name="Tabata S."/>
            <person name="Ida S."/>
            <person name="Kurokawa K."/>
            <person name="Ohta H."/>
        </authorList>
    </citation>
    <scope>NUCLEOTIDE SEQUENCE [LARGE SCALE GENOMIC DNA]</scope>
    <source>
        <strain evidence="9 10">NIES-2285</strain>
    </source>
</reference>
<evidence type="ECO:0000256" key="4">
    <source>
        <dbReference type="ARBA" id="ARBA00022531"/>
    </source>
</evidence>
<dbReference type="GO" id="GO:0010196">
    <property type="term" value="P:nonphotochemical quenching"/>
    <property type="evidence" value="ECO:0007669"/>
    <property type="project" value="UniProtKB-ARBA"/>
</dbReference>
<evidence type="ECO:0000256" key="8">
    <source>
        <dbReference type="RuleBase" id="RU363080"/>
    </source>
</evidence>
<feature type="binding site" evidence="7">
    <location>
        <position position="213"/>
    </location>
    <ligand>
        <name>chlorophyll a</name>
        <dbReference type="ChEBI" id="CHEBI:58416"/>
        <label>1</label>
    </ligand>
</feature>
<proteinExistence type="inferred from homology"/>
<dbReference type="InterPro" id="IPR022796">
    <property type="entry name" value="Chloroa_b-bind"/>
</dbReference>
<comment type="function">
    <text evidence="8">The light-harvesting complex (LHC) functions as a light receptor, it captures and delivers excitation energy to photosystems with which it is closely associated.</text>
</comment>
<dbReference type="Pfam" id="PF00504">
    <property type="entry name" value="Chloroa_b-bind"/>
    <property type="match status" value="1"/>
</dbReference>
<dbReference type="GO" id="GO:0009768">
    <property type="term" value="P:photosynthesis, light harvesting in photosystem I"/>
    <property type="evidence" value="ECO:0000318"/>
    <property type="project" value="GO_Central"/>
</dbReference>
<dbReference type="PANTHER" id="PTHR21649">
    <property type="entry name" value="CHLOROPHYLL A/B BINDING PROTEIN"/>
    <property type="match status" value="1"/>
</dbReference>
<keyword evidence="10" id="KW-1185">Reference proteome</keyword>
<dbReference type="SUPFAM" id="SSF103511">
    <property type="entry name" value="Chlorophyll a-b binding protein"/>
    <property type="match status" value="1"/>
</dbReference>